<name>A0A7C9HSH4_9DEIO</name>
<reference evidence="4 5" key="1">
    <citation type="submission" date="2019-12" db="EMBL/GenBank/DDBJ databases">
        <title>Deinococcus sp. HMF7620 Genome sequencing and assembly.</title>
        <authorList>
            <person name="Kang H."/>
            <person name="Kim H."/>
            <person name="Joh K."/>
        </authorList>
    </citation>
    <scope>NUCLEOTIDE SEQUENCE [LARGE SCALE GENOMIC DNA]</scope>
    <source>
        <strain evidence="4 5">HMF7620</strain>
    </source>
</reference>
<dbReference type="AlphaFoldDB" id="A0A7C9HSH4"/>
<keyword evidence="2" id="KW-0012">Acyltransferase</keyword>
<evidence type="ECO:0000313" key="5">
    <source>
        <dbReference type="Proteomes" id="UP000483286"/>
    </source>
</evidence>
<dbReference type="InterPro" id="IPR050832">
    <property type="entry name" value="Bact_Acetyltransf"/>
</dbReference>
<dbReference type="SUPFAM" id="SSF55729">
    <property type="entry name" value="Acyl-CoA N-acyltransferases (Nat)"/>
    <property type="match status" value="1"/>
</dbReference>
<accession>A0A7C9HSH4</accession>
<evidence type="ECO:0000313" key="4">
    <source>
        <dbReference type="EMBL" id="MVN87809.1"/>
    </source>
</evidence>
<proteinExistence type="predicted"/>
<feature type="domain" description="N-acetyltransferase" evidence="3">
    <location>
        <begin position="1"/>
        <end position="160"/>
    </location>
</feature>
<evidence type="ECO:0000259" key="3">
    <source>
        <dbReference type="PROSITE" id="PS51186"/>
    </source>
</evidence>
<dbReference type="GO" id="GO:0016747">
    <property type="term" value="F:acyltransferase activity, transferring groups other than amino-acyl groups"/>
    <property type="evidence" value="ECO:0007669"/>
    <property type="project" value="InterPro"/>
</dbReference>
<dbReference type="Proteomes" id="UP000483286">
    <property type="component" value="Unassembled WGS sequence"/>
</dbReference>
<dbReference type="InterPro" id="IPR016181">
    <property type="entry name" value="Acyl_CoA_acyltransferase"/>
</dbReference>
<evidence type="ECO:0000256" key="1">
    <source>
        <dbReference type="ARBA" id="ARBA00022679"/>
    </source>
</evidence>
<dbReference type="CDD" id="cd04301">
    <property type="entry name" value="NAT_SF"/>
    <property type="match status" value="1"/>
</dbReference>
<gene>
    <name evidence="4" type="ORF">GO986_13680</name>
</gene>
<dbReference type="PANTHER" id="PTHR43877:SF1">
    <property type="entry name" value="ACETYLTRANSFERASE"/>
    <property type="match status" value="1"/>
</dbReference>
<evidence type="ECO:0000256" key="2">
    <source>
        <dbReference type="ARBA" id="ARBA00023315"/>
    </source>
</evidence>
<sequence>MGWALTGTPSDAEAAEVIEQLFPLSGHRLSFERVRVAERDGQPLGLLLAYPGAAAELLDQPLRARLRALGQPDHIEPEGTPGELYLDTLAVSEAARNQGIGAQLLAAAAVWACELGLPRLGLLAQDGNPAARLYERSGFVAAGHRTLAGGHYTHLTRDLPPTAPSE</sequence>
<dbReference type="PROSITE" id="PS51186">
    <property type="entry name" value="GNAT"/>
    <property type="match status" value="1"/>
</dbReference>
<dbReference type="Gene3D" id="3.40.630.30">
    <property type="match status" value="1"/>
</dbReference>
<comment type="caution">
    <text evidence="4">The sequence shown here is derived from an EMBL/GenBank/DDBJ whole genome shotgun (WGS) entry which is preliminary data.</text>
</comment>
<dbReference type="InterPro" id="IPR000182">
    <property type="entry name" value="GNAT_dom"/>
</dbReference>
<protein>
    <submittedName>
        <fullName evidence="4">GNAT family N-acetyltransferase</fullName>
    </submittedName>
</protein>
<keyword evidence="1 4" id="KW-0808">Transferase</keyword>
<keyword evidence="5" id="KW-1185">Reference proteome</keyword>
<dbReference type="EMBL" id="WQLB01000019">
    <property type="protein sequence ID" value="MVN87809.1"/>
    <property type="molecule type" value="Genomic_DNA"/>
</dbReference>
<organism evidence="4 5">
    <name type="scientific">Deinococcus arboris</name>
    <dbReference type="NCBI Taxonomy" id="2682977"/>
    <lineage>
        <taxon>Bacteria</taxon>
        <taxon>Thermotogati</taxon>
        <taxon>Deinococcota</taxon>
        <taxon>Deinococci</taxon>
        <taxon>Deinococcales</taxon>
        <taxon>Deinococcaceae</taxon>
        <taxon>Deinococcus</taxon>
    </lineage>
</organism>
<dbReference type="PANTHER" id="PTHR43877">
    <property type="entry name" value="AMINOALKYLPHOSPHONATE N-ACETYLTRANSFERASE-RELATED-RELATED"/>
    <property type="match status" value="1"/>
</dbReference>
<dbReference type="Pfam" id="PF00583">
    <property type="entry name" value="Acetyltransf_1"/>
    <property type="match status" value="1"/>
</dbReference>